<keyword evidence="5" id="KW-1185">Reference proteome</keyword>
<reference evidence="4" key="2">
    <citation type="journal article" date="2021" name="Genome Biol. Evol.">
        <title>Developing a high-quality reference genome for a parasitic bivalve with doubly uniparental inheritance (Bivalvia: Unionida).</title>
        <authorList>
            <person name="Smith C.H."/>
        </authorList>
    </citation>
    <scope>NUCLEOTIDE SEQUENCE</scope>
    <source>
        <strain evidence="4">CHS0354</strain>
        <tissue evidence="4">Mantle</tissue>
    </source>
</reference>
<dbReference type="GO" id="GO:0032259">
    <property type="term" value="P:methylation"/>
    <property type="evidence" value="ECO:0007669"/>
    <property type="project" value="UniProtKB-KW"/>
</dbReference>
<accession>A0AAE0TBQ2</accession>
<dbReference type="SUPFAM" id="SSF53335">
    <property type="entry name" value="S-adenosyl-L-methionine-dependent methyltransferases"/>
    <property type="match status" value="1"/>
</dbReference>
<organism evidence="4 5">
    <name type="scientific">Potamilus streckersoni</name>
    <dbReference type="NCBI Taxonomy" id="2493646"/>
    <lineage>
        <taxon>Eukaryota</taxon>
        <taxon>Metazoa</taxon>
        <taxon>Spiralia</taxon>
        <taxon>Lophotrochozoa</taxon>
        <taxon>Mollusca</taxon>
        <taxon>Bivalvia</taxon>
        <taxon>Autobranchia</taxon>
        <taxon>Heteroconchia</taxon>
        <taxon>Palaeoheterodonta</taxon>
        <taxon>Unionida</taxon>
        <taxon>Unionoidea</taxon>
        <taxon>Unionidae</taxon>
        <taxon>Ambleminae</taxon>
        <taxon>Lampsilini</taxon>
        <taxon>Potamilus</taxon>
    </lineage>
</organism>
<dbReference type="Proteomes" id="UP001195483">
    <property type="component" value="Unassembled WGS sequence"/>
</dbReference>
<keyword evidence="2" id="KW-0808">Transferase</keyword>
<keyword evidence="1" id="KW-0489">Methyltransferase</keyword>
<proteinExistence type="predicted"/>
<evidence type="ECO:0000313" key="5">
    <source>
        <dbReference type="Proteomes" id="UP001195483"/>
    </source>
</evidence>
<dbReference type="AlphaFoldDB" id="A0AAE0TBQ2"/>
<protein>
    <recommendedName>
        <fullName evidence="3">DNA methylase N-4/N-6 domain-containing protein</fullName>
    </recommendedName>
</protein>
<gene>
    <name evidence="4" type="ORF">CHS0354_018515</name>
</gene>
<reference evidence="4" key="3">
    <citation type="submission" date="2023-05" db="EMBL/GenBank/DDBJ databases">
        <authorList>
            <person name="Smith C.H."/>
        </authorList>
    </citation>
    <scope>NUCLEOTIDE SEQUENCE</scope>
    <source>
        <strain evidence="4">CHS0354</strain>
        <tissue evidence="4">Mantle</tissue>
    </source>
</reference>
<dbReference type="EMBL" id="JAEAOA010001141">
    <property type="protein sequence ID" value="KAK3606919.1"/>
    <property type="molecule type" value="Genomic_DNA"/>
</dbReference>
<comment type="caution">
    <text evidence="4">The sequence shown here is derived from an EMBL/GenBank/DDBJ whole genome shotgun (WGS) entry which is preliminary data.</text>
</comment>
<name>A0AAE0TBQ2_9BIVA</name>
<reference evidence="4" key="1">
    <citation type="journal article" date="2021" name="Genome Biol. Evol.">
        <title>A High-Quality Reference Genome for a Parasitic Bivalve with Doubly Uniparental Inheritance (Bivalvia: Unionida).</title>
        <authorList>
            <person name="Smith C.H."/>
        </authorList>
    </citation>
    <scope>NUCLEOTIDE SEQUENCE</scope>
    <source>
        <strain evidence="4">CHS0354</strain>
    </source>
</reference>
<evidence type="ECO:0000256" key="2">
    <source>
        <dbReference type="ARBA" id="ARBA00022679"/>
    </source>
</evidence>
<dbReference type="GO" id="GO:0008170">
    <property type="term" value="F:N-methyltransferase activity"/>
    <property type="evidence" value="ECO:0007669"/>
    <property type="project" value="InterPro"/>
</dbReference>
<dbReference type="InterPro" id="IPR029063">
    <property type="entry name" value="SAM-dependent_MTases_sf"/>
</dbReference>
<evidence type="ECO:0000313" key="4">
    <source>
        <dbReference type="EMBL" id="KAK3606919.1"/>
    </source>
</evidence>
<dbReference type="GO" id="GO:0003677">
    <property type="term" value="F:DNA binding"/>
    <property type="evidence" value="ECO:0007669"/>
    <property type="project" value="InterPro"/>
</dbReference>
<dbReference type="Gene3D" id="3.40.50.150">
    <property type="entry name" value="Vaccinia Virus protein VP39"/>
    <property type="match status" value="1"/>
</dbReference>
<dbReference type="InterPro" id="IPR002941">
    <property type="entry name" value="DNA_methylase_N4/N6"/>
</dbReference>
<sequence length="217" mass="24098">MEKIIKASSNPGDVVFDAYCGCGTTIAVAERLGRNISVILKRMTDTFGKKIERKIKTEGIPRDMASARALAEKEDDRLRKEFEKWALLTYTAHKAFPNDKKGGDKGIDGTAYFENAADTPGKMVFQVKSGAVKRSDIATLKSDMVAGKSGHGSMYEEAIGAGFYSHPLMKKDYPRIRIVSIEEMIEKKRAGRNPLGISILKKHLQNPRVLQSELDME</sequence>
<feature type="domain" description="DNA methylase N-4/N-6" evidence="3">
    <location>
        <begin position="1"/>
        <end position="36"/>
    </location>
</feature>
<dbReference type="Pfam" id="PF01555">
    <property type="entry name" value="N6_N4_Mtase"/>
    <property type="match status" value="1"/>
</dbReference>
<evidence type="ECO:0000256" key="1">
    <source>
        <dbReference type="ARBA" id="ARBA00022603"/>
    </source>
</evidence>
<evidence type="ECO:0000259" key="3">
    <source>
        <dbReference type="Pfam" id="PF01555"/>
    </source>
</evidence>